<gene>
    <name evidence="3" type="ORF">HYN46_07860</name>
</gene>
<dbReference type="PANTHER" id="PTHR43861">
    <property type="entry name" value="TRANS-ACONITATE 2-METHYLTRANSFERASE-RELATED"/>
    <property type="match status" value="1"/>
</dbReference>
<evidence type="ECO:0000313" key="4">
    <source>
        <dbReference type="Proteomes" id="UP000253940"/>
    </source>
</evidence>
<dbReference type="OrthoDB" id="8558926at2"/>
<dbReference type="InterPro" id="IPR029063">
    <property type="entry name" value="SAM-dependent_MTases_sf"/>
</dbReference>
<evidence type="ECO:0000313" key="3">
    <source>
        <dbReference type="EMBL" id="AXI02755.1"/>
    </source>
</evidence>
<dbReference type="Gene3D" id="3.40.50.150">
    <property type="entry name" value="Vaccinia Virus protein VP39"/>
    <property type="match status" value="1"/>
</dbReference>
<feature type="domain" description="Methyltransferase" evidence="2">
    <location>
        <begin position="51"/>
        <end position="142"/>
    </location>
</feature>
<proteinExistence type="predicted"/>
<evidence type="ECO:0000256" key="1">
    <source>
        <dbReference type="ARBA" id="ARBA00022679"/>
    </source>
</evidence>
<protein>
    <submittedName>
        <fullName evidence="3">Class I SAM-dependent methyltransferase</fullName>
    </submittedName>
</protein>
<dbReference type="GO" id="GO:0032259">
    <property type="term" value="P:methylation"/>
    <property type="evidence" value="ECO:0007669"/>
    <property type="project" value="UniProtKB-KW"/>
</dbReference>
<dbReference type="SUPFAM" id="SSF53335">
    <property type="entry name" value="S-adenosyl-L-methionine-dependent methyltransferases"/>
    <property type="match status" value="1"/>
</dbReference>
<keyword evidence="1 3" id="KW-0808">Transferase</keyword>
<dbReference type="Proteomes" id="UP000253940">
    <property type="component" value="Chromosome"/>
</dbReference>
<dbReference type="Pfam" id="PF13649">
    <property type="entry name" value="Methyltransf_25"/>
    <property type="match status" value="1"/>
</dbReference>
<dbReference type="InterPro" id="IPR041698">
    <property type="entry name" value="Methyltransf_25"/>
</dbReference>
<dbReference type="AlphaFoldDB" id="A0A345P646"/>
<dbReference type="EMBL" id="CP031222">
    <property type="protein sequence ID" value="AXI02755.1"/>
    <property type="molecule type" value="Genomic_DNA"/>
</dbReference>
<sequence>MSIHKLSIQSYYTQATALAAEYDHGYLKPERQENLRIVEDWLPDFFSKAKVLEVACGTGYWTQFIAPAAEHIVAIDTAPETIRMARKRITNSKVSFIDGDAYELEHDIGKFNAAFAGFWFSHIPKARRREFILGLNALLEPGSKVILIDNRYVEGSSSPLTQYDAHGNTYQTRILEDGTAHRILKNFPCASEFKSLMIDLGQQCKFTSWEYFWAFEYKTPS</sequence>
<dbReference type="CDD" id="cd02440">
    <property type="entry name" value="AdoMet_MTases"/>
    <property type="match status" value="1"/>
</dbReference>
<evidence type="ECO:0000259" key="2">
    <source>
        <dbReference type="Pfam" id="PF13649"/>
    </source>
</evidence>
<dbReference type="RefSeq" id="WP_114898865.1">
    <property type="nucleotide sequence ID" value="NZ_CP031222.1"/>
</dbReference>
<accession>A0A345P646</accession>
<reference evidence="3 4" key="1">
    <citation type="submission" date="2018-07" db="EMBL/GenBank/DDBJ databases">
        <title>Genome sequencing of Moraxellaceae gen. HYN0046.</title>
        <authorList>
            <person name="Kim M."/>
            <person name="Yi H."/>
        </authorList>
    </citation>
    <scope>NUCLEOTIDE SEQUENCE [LARGE SCALE GENOMIC DNA]</scope>
    <source>
        <strain evidence="3 4">HYN0046</strain>
    </source>
</reference>
<keyword evidence="3" id="KW-0489">Methyltransferase</keyword>
<dbReference type="GO" id="GO:0008168">
    <property type="term" value="F:methyltransferase activity"/>
    <property type="evidence" value="ECO:0007669"/>
    <property type="project" value="UniProtKB-KW"/>
</dbReference>
<name>A0A345P646_9GAMM</name>
<organism evidence="3 4">
    <name type="scientific">Aquirhabdus parva</name>
    <dbReference type="NCBI Taxonomy" id="2283318"/>
    <lineage>
        <taxon>Bacteria</taxon>
        <taxon>Pseudomonadati</taxon>
        <taxon>Pseudomonadota</taxon>
        <taxon>Gammaproteobacteria</taxon>
        <taxon>Moraxellales</taxon>
        <taxon>Moraxellaceae</taxon>
        <taxon>Aquirhabdus</taxon>
    </lineage>
</organism>
<dbReference type="KEGG" id="mbah:HYN46_07860"/>
<keyword evidence="4" id="KW-1185">Reference proteome</keyword>